<evidence type="ECO:0000313" key="2">
    <source>
        <dbReference type="EMBL" id="PSR78532.1"/>
    </source>
</evidence>
<feature type="compositionally biased region" description="Basic and acidic residues" evidence="1">
    <location>
        <begin position="84"/>
        <end position="103"/>
    </location>
</feature>
<protein>
    <submittedName>
        <fullName evidence="2">Uncharacterized protein</fullName>
    </submittedName>
</protein>
<gene>
    <name evidence="2" type="ORF">BD289DRAFT_121276</name>
</gene>
<feature type="compositionally biased region" description="Polar residues" evidence="1">
    <location>
        <begin position="134"/>
        <end position="149"/>
    </location>
</feature>
<proteinExistence type="predicted"/>
<reference evidence="2 3" key="1">
    <citation type="journal article" date="2018" name="Mycol. Prog.">
        <title>Coniella lustricola, a new species from submerged detritus.</title>
        <authorList>
            <person name="Raudabaugh D.B."/>
            <person name="Iturriaga T."/>
            <person name="Carver A."/>
            <person name="Mondo S."/>
            <person name="Pangilinan J."/>
            <person name="Lipzen A."/>
            <person name="He G."/>
            <person name="Amirebrahimi M."/>
            <person name="Grigoriev I.V."/>
            <person name="Miller A.N."/>
        </authorList>
    </citation>
    <scope>NUCLEOTIDE SEQUENCE [LARGE SCALE GENOMIC DNA]</scope>
    <source>
        <strain evidence="2 3">B22-T-1</strain>
    </source>
</reference>
<accession>A0A2T2ZWS9</accession>
<name>A0A2T2ZWS9_9PEZI</name>
<dbReference type="Proteomes" id="UP000241462">
    <property type="component" value="Unassembled WGS sequence"/>
</dbReference>
<sequence>MRPPLLHTHIFTHTHTHTHTHTQHTKRRARFSFFCREIKVLLERRGKRKRQGREVRLWNSPQRIYSGLDLIGTEQLVGTARARRTVDDSHSAQRSQEDPERNSKRANGNSSRQASKTARQRASTRASERATWRLSDSATNQPTDRPTEG</sequence>
<evidence type="ECO:0000256" key="1">
    <source>
        <dbReference type="SAM" id="MobiDB-lite"/>
    </source>
</evidence>
<feature type="compositionally biased region" description="Polar residues" evidence="1">
    <location>
        <begin position="105"/>
        <end position="125"/>
    </location>
</feature>
<organism evidence="2 3">
    <name type="scientific">Coniella lustricola</name>
    <dbReference type="NCBI Taxonomy" id="2025994"/>
    <lineage>
        <taxon>Eukaryota</taxon>
        <taxon>Fungi</taxon>
        <taxon>Dikarya</taxon>
        <taxon>Ascomycota</taxon>
        <taxon>Pezizomycotina</taxon>
        <taxon>Sordariomycetes</taxon>
        <taxon>Sordariomycetidae</taxon>
        <taxon>Diaporthales</taxon>
        <taxon>Schizoparmaceae</taxon>
        <taxon>Coniella</taxon>
    </lineage>
</organism>
<dbReference type="EMBL" id="KZ678602">
    <property type="protein sequence ID" value="PSR78532.1"/>
    <property type="molecule type" value="Genomic_DNA"/>
</dbReference>
<feature type="region of interest" description="Disordered" evidence="1">
    <location>
        <begin position="80"/>
        <end position="149"/>
    </location>
</feature>
<keyword evidence="3" id="KW-1185">Reference proteome</keyword>
<dbReference type="AlphaFoldDB" id="A0A2T2ZWS9"/>
<evidence type="ECO:0000313" key="3">
    <source>
        <dbReference type="Proteomes" id="UP000241462"/>
    </source>
</evidence>
<dbReference type="InParanoid" id="A0A2T2ZWS9"/>